<dbReference type="AlphaFoldDB" id="A0A168Q9F1"/>
<dbReference type="EMBL" id="LT554318">
    <property type="protein sequence ID" value="SAM03978.1"/>
    <property type="molecule type" value="Genomic_DNA"/>
</dbReference>
<dbReference type="OrthoDB" id="427456at2759"/>
<keyword evidence="8 13" id="KW-0175">Coiled coil</keyword>
<keyword evidence="11" id="KW-0407">Ion channel</keyword>
<reference evidence="16" key="1">
    <citation type="submission" date="2016-04" db="EMBL/GenBank/DDBJ databases">
        <authorList>
            <person name="Evans L.H."/>
            <person name="Alamgir A."/>
            <person name="Owens N."/>
            <person name="Weber N.D."/>
            <person name="Virtaneva K."/>
            <person name="Barbian K."/>
            <person name="Babar A."/>
            <person name="Rosenke K."/>
        </authorList>
    </citation>
    <scope>NUCLEOTIDE SEQUENCE [LARGE SCALE GENOMIC DNA]</scope>
    <source>
        <strain evidence="16">CBS 101.48</strain>
    </source>
</reference>
<dbReference type="SUPFAM" id="SSF81324">
    <property type="entry name" value="Voltage-gated potassium channels"/>
    <property type="match status" value="1"/>
</dbReference>
<keyword evidence="10 14" id="KW-0472">Membrane</keyword>
<dbReference type="InterPro" id="IPR031846">
    <property type="entry name" value="Hvcn1"/>
</dbReference>
<evidence type="ECO:0000256" key="9">
    <source>
        <dbReference type="ARBA" id="ARBA00023065"/>
    </source>
</evidence>
<dbReference type="PANTHER" id="PTHR46480">
    <property type="entry name" value="F20B24.22"/>
    <property type="match status" value="1"/>
</dbReference>
<dbReference type="Proteomes" id="UP000078561">
    <property type="component" value="Unassembled WGS sequence"/>
</dbReference>
<feature type="domain" description="Ion transport" evidence="15">
    <location>
        <begin position="49"/>
        <end position="162"/>
    </location>
</feature>
<evidence type="ECO:0000256" key="5">
    <source>
        <dbReference type="ARBA" id="ARBA00022692"/>
    </source>
</evidence>
<sequence length="211" mass="24337">MATAYGSLPTTNSPAQSSSSWRKTLGHHLESDRVHWTILGLTMIDAACVLLQILYTFFHECQVDPFMGEAISEWWLISFEVAEIISIVITCLFLVECALSFIAFGPRYYLPGTEHWKLHIFDIVVVVSTFVLDIVLRGKEREVAGLLIIFRLWRIVKVMDAVVKGLSYTNEEQVEALMEQLEASQQRCDLLERQLEDERRRNEAMQRQLEQ</sequence>
<protein>
    <recommendedName>
        <fullName evidence="2">Voltage-gated hydrogen channel 1</fullName>
    </recommendedName>
    <alternativeName>
        <fullName evidence="12">Hydrogen voltage-gated channel 1</fullName>
    </alternativeName>
</protein>
<dbReference type="GO" id="GO:0005886">
    <property type="term" value="C:plasma membrane"/>
    <property type="evidence" value="ECO:0007669"/>
    <property type="project" value="UniProtKB-SubCell"/>
</dbReference>
<dbReference type="OMA" id="WEDEELH"/>
<evidence type="ECO:0000256" key="4">
    <source>
        <dbReference type="ARBA" id="ARBA00022475"/>
    </source>
</evidence>
<keyword evidence="9" id="KW-0406">Ion transport</keyword>
<evidence type="ECO:0000256" key="2">
    <source>
        <dbReference type="ARBA" id="ARBA00015897"/>
    </source>
</evidence>
<evidence type="ECO:0000256" key="7">
    <source>
        <dbReference type="ARBA" id="ARBA00022989"/>
    </source>
</evidence>
<dbReference type="Gene3D" id="1.20.120.350">
    <property type="entry name" value="Voltage-gated potassium channels. Chain C"/>
    <property type="match status" value="1"/>
</dbReference>
<evidence type="ECO:0000256" key="13">
    <source>
        <dbReference type="SAM" id="Coils"/>
    </source>
</evidence>
<dbReference type="InterPro" id="IPR005821">
    <property type="entry name" value="Ion_trans_dom"/>
</dbReference>
<organism evidence="16">
    <name type="scientific">Absidia glauca</name>
    <name type="common">Pin mould</name>
    <dbReference type="NCBI Taxonomy" id="4829"/>
    <lineage>
        <taxon>Eukaryota</taxon>
        <taxon>Fungi</taxon>
        <taxon>Fungi incertae sedis</taxon>
        <taxon>Mucoromycota</taxon>
        <taxon>Mucoromycotina</taxon>
        <taxon>Mucoromycetes</taxon>
        <taxon>Mucorales</taxon>
        <taxon>Cunninghamellaceae</taxon>
        <taxon>Absidia</taxon>
    </lineage>
</organism>
<keyword evidence="7 14" id="KW-1133">Transmembrane helix</keyword>
<dbReference type="InterPro" id="IPR027359">
    <property type="entry name" value="Volt_channel_dom_sf"/>
</dbReference>
<keyword evidence="3" id="KW-0813">Transport</keyword>
<proteinExistence type="predicted"/>
<dbReference type="STRING" id="4829.A0A168Q9F1"/>
<dbReference type="InParanoid" id="A0A168Q9F1"/>
<dbReference type="Pfam" id="PF00520">
    <property type="entry name" value="Ion_trans"/>
    <property type="match status" value="1"/>
</dbReference>
<keyword evidence="6" id="KW-0851">Voltage-gated channel</keyword>
<evidence type="ECO:0000256" key="1">
    <source>
        <dbReference type="ARBA" id="ARBA00004651"/>
    </source>
</evidence>
<feature type="transmembrane region" description="Helical" evidence="14">
    <location>
        <begin position="116"/>
        <end position="136"/>
    </location>
</feature>
<feature type="transmembrane region" description="Helical" evidence="14">
    <location>
        <begin position="34"/>
        <end position="58"/>
    </location>
</feature>
<evidence type="ECO:0000256" key="10">
    <source>
        <dbReference type="ARBA" id="ARBA00023136"/>
    </source>
</evidence>
<evidence type="ECO:0000256" key="8">
    <source>
        <dbReference type="ARBA" id="ARBA00023054"/>
    </source>
</evidence>
<evidence type="ECO:0000256" key="12">
    <source>
        <dbReference type="ARBA" id="ARBA00031989"/>
    </source>
</evidence>
<feature type="transmembrane region" description="Helical" evidence="14">
    <location>
        <begin position="79"/>
        <end position="104"/>
    </location>
</feature>
<keyword evidence="17" id="KW-1185">Reference proteome</keyword>
<evidence type="ECO:0000313" key="17">
    <source>
        <dbReference type="Proteomes" id="UP000078561"/>
    </source>
</evidence>
<dbReference type="GO" id="GO:0034702">
    <property type="term" value="C:monoatomic ion channel complex"/>
    <property type="evidence" value="ECO:0007669"/>
    <property type="project" value="UniProtKB-KW"/>
</dbReference>
<gene>
    <name evidence="16" type="primary">ABSGL_09834.1 scaffold 11641</name>
</gene>
<comment type="subcellular location">
    <subcellularLocation>
        <location evidence="1">Cell membrane</location>
        <topology evidence="1">Multi-pass membrane protein</topology>
    </subcellularLocation>
</comment>
<name>A0A168Q9F1_ABSGL</name>
<accession>A0A168Q9F1</accession>
<dbReference type="GO" id="GO:0030171">
    <property type="term" value="F:voltage-gated proton channel activity"/>
    <property type="evidence" value="ECO:0007669"/>
    <property type="project" value="InterPro"/>
</dbReference>
<keyword evidence="4" id="KW-1003">Cell membrane</keyword>
<evidence type="ECO:0000256" key="6">
    <source>
        <dbReference type="ARBA" id="ARBA00022882"/>
    </source>
</evidence>
<evidence type="ECO:0000259" key="15">
    <source>
        <dbReference type="Pfam" id="PF00520"/>
    </source>
</evidence>
<dbReference type="PANTHER" id="PTHR46480:SF1">
    <property type="entry name" value="VOLTAGE-GATED HYDROGEN CHANNEL 1"/>
    <property type="match status" value="1"/>
</dbReference>
<evidence type="ECO:0000313" key="16">
    <source>
        <dbReference type="EMBL" id="SAM03978.1"/>
    </source>
</evidence>
<evidence type="ECO:0000256" key="14">
    <source>
        <dbReference type="SAM" id="Phobius"/>
    </source>
</evidence>
<feature type="coiled-coil region" evidence="13">
    <location>
        <begin position="174"/>
        <end position="208"/>
    </location>
</feature>
<evidence type="ECO:0000256" key="11">
    <source>
        <dbReference type="ARBA" id="ARBA00023303"/>
    </source>
</evidence>
<keyword evidence="5 14" id="KW-0812">Transmembrane</keyword>
<evidence type="ECO:0000256" key="3">
    <source>
        <dbReference type="ARBA" id="ARBA00022448"/>
    </source>
</evidence>